<dbReference type="CDD" id="cd02248">
    <property type="entry name" value="Peptidase_C1A"/>
    <property type="match status" value="1"/>
</dbReference>
<dbReference type="PROSITE" id="PS00139">
    <property type="entry name" value="THIOL_PROTEASE_CYS"/>
    <property type="match status" value="1"/>
</dbReference>
<evidence type="ECO:0000313" key="6">
    <source>
        <dbReference type="EMBL" id="KAL0170109.1"/>
    </source>
</evidence>
<sequence length="127" mass="13843">EYRQEVFRGCLGSMNNTKAHGGATFFRLKDAVVLPNAVDWRNKGYVTDVKNQLMCGSCWAFSATGALEGQTFKKTGKLVSLSEQQLVDCSGSYGNKGCNGGLMDQAFQYIEANGGLDTEESYPYEAT</sequence>
<feature type="domain" description="Peptidase C1A papain C-terminal" evidence="5">
    <location>
        <begin position="34"/>
        <end position="127"/>
    </location>
</feature>
<dbReference type="GO" id="GO:0006508">
    <property type="term" value="P:proteolysis"/>
    <property type="evidence" value="ECO:0007669"/>
    <property type="project" value="UniProtKB-KW"/>
</dbReference>
<evidence type="ECO:0000256" key="2">
    <source>
        <dbReference type="ARBA" id="ARBA00022670"/>
    </source>
</evidence>
<evidence type="ECO:0000256" key="4">
    <source>
        <dbReference type="ARBA" id="ARBA00022807"/>
    </source>
</evidence>
<dbReference type="Gene3D" id="3.90.70.10">
    <property type="entry name" value="Cysteine proteinases"/>
    <property type="match status" value="1"/>
</dbReference>
<gene>
    <name evidence="6" type="ORF">M9458_034705</name>
</gene>
<dbReference type="SUPFAM" id="SSF54001">
    <property type="entry name" value="Cysteine proteinases"/>
    <property type="match status" value="1"/>
</dbReference>
<dbReference type="GO" id="GO:0008234">
    <property type="term" value="F:cysteine-type peptidase activity"/>
    <property type="evidence" value="ECO:0007669"/>
    <property type="project" value="UniProtKB-KW"/>
</dbReference>
<feature type="non-terminal residue" evidence="6">
    <location>
        <position position="127"/>
    </location>
</feature>
<dbReference type="InterPro" id="IPR038765">
    <property type="entry name" value="Papain-like_cys_pep_sf"/>
</dbReference>
<keyword evidence="7" id="KW-1185">Reference proteome</keyword>
<dbReference type="InterPro" id="IPR000668">
    <property type="entry name" value="Peptidase_C1A_C"/>
</dbReference>
<comment type="caution">
    <text evidence="6">The sequence shown here is derived from an EMBL/GenBank/DDBJ whole genome shotgun (WGS) entry which is preliminary data.</text>
</comment>
<dbReference type="PANTHER" id="PTHR12411">
    <property type="entry name" value="CYSTEINE PROTEASE FAMILY C1-RELATED"/>
    <property type="match status" value="1"/>
</dbReference>
<keyword evidence="2" id="KW-0645">Protease</keyword>
<keyword evidence="4" id="KW-0788">Thiol protease</keyword>
<dbReference type="AlphaFoldDB" id="A0ABD0P7Y3"/>
<dbReference type="InterPro" id="IPR013128">
    <property type="entry name" value="Peptidase_C1A"/>
</dbReference>
<organism evidence="6 7">
    <name type="scientific">Cirrhinus mrigala</name>
    <name type="common">Mrigala</name>
    <dbReference type="NCBI Taxonomy" id="683832"/>
    <lineage>
        <taxon>Eukaryota</taxon>
        <taxon>Metazoa</taxon>
        <taxon>Chordata</taxon>
        <taxon>Craniata</taxon>
        <taxon>Vertebrata</taxon>
        <taxon>Euteleostomi</taxon>
        <taxon>Actinopterygii</taxon>
        <taxon>Neopterygii</taxon>
        <taxon>Teleostei</taxon>
        <taxon>Ostariophysi</taxon>
        <taxon>Cypriniformes</taxon>
        <taxon>Cyprinidae</taxon>
        <taxon>Labeoninae</taxon>
        <taxon>Labeonini</taxon>
        <taxon>Cirrhinus</taxon>
    </lineage>
</organism>
<dbReference type="InterPro" id="IPR039417">
    <property type="entry name" value="Peptidase_C1A_papain-like"/>
</dbReference>
<keyword evidence="3" id="KW-0378">Hydrolase</keyword>
<protein>
    <recommendedName>
        <fullName evidence="5">Peptidase C1A papain C-terminal domain-containing protein</fullName>
    </recommendedName>
</protein>
<reference evidence="6 7" key="1">
    <citation type="submission" date="2024-05" db="EMBL/GenBank/DDBJ databases">
        <title>Genome sequencing and assembly of Indian major carp, Cirrhinus mrigala (Hamilton, 1822).</title>
        <authorList>
            <person name="Mohindra V."/>
            <person name="Chowdhury L.M."/>
            <person name="Lal K."/>
            <person name="Jena J.K."/>
        </authorList>
    </citation>
    <scope>NUCLEOTIDE SEQUENCE [LARGE SCALE GENOMIC DNA]</scope>
    <source>
        <strain evidence="6">CM1030</strain>
        <tissue evidence="6">Blood</tissue>
    </source>
</reference>
<dbReference type="Proteomes" id="UP001529510">
    <property type="component" value="Unassembled WGS sequence"/>
</dbReference>
<evidence type="ECO:0000259" key="5">
    <source>
        <dbReference type="SMART" id="SM00645"/>
    </source>
</evidence>
<evidence type="ECO:0000256" key="1">
    <source>
        <dbReference type="ARBA" id="ARBA00008455"/>
    </source>
</evidence>
<proteinExistence type="inferred from homology"/>
<dbReference type="InterPro" id="IPR000169">
    <property type="entry name" value="Pept_cys_AS"/>
</dbReference>
<comment type="similarity">
    <text evidence="1">Belongs to the peptidase C1 family.</text>
</comment>
<evidence type="ECO:0000313" key="7">
    <source>
        <dbReference type="Proteomes" id="UP001529510"/>
    </source>
</evidence>
<dbReference type="SMART" id="SM00645">
    <property type="entry name" value="Pept_C1"/>
    <property type="match status" value="1"/>
</dbReference>
<evidence type="ECO:0000256" key="3">
    <source>
        <dbReference type="ARBA" id="ARBA00022801"/>
    </source>
</evidence>
<feature type="non-terminal residue" evidence="6">
    <location>
        <position position="1"/>
    </location>
</feature>
<dbReference type="EMBL" id="JAMKFB020000017">
    <property type="protein sequence ID" value="KAL0170109.1"/>
    <property type="molecule type" value="Genomic_DNA"/>
</dbReference>
<dbReference type="Pfam" id="PF00112">
    <property type="entry name" value="Peptidase_C1"/>
    <property type="match status" value="1"/>
</dbReference>
<name>A0ABD0P7Y3_CIRMR</name>
<accession>A0ABD0P7Y3</accession>